<dbReference type="KEGG" id="gac:GACE_1136"/>
<name>A0A0A7GDQ0_GEOAI</name>
<sequence length="240" mass="27443">MSRIEKLKGNYLKEDTKKLIIIGDSAFAQIAYEYFTYDSPFNVVAFSVDSEFIRQEKLFGLPVVPFEELEEHYDPAEYYVFVAIAYTRLNRLRARFYKEAKRKGYRFASYVSSHAFVWRNVELGENCFIFEDNTIQPFVKIGNNVVIWSGNHIGHHSKIRDHVFISSHVVVSGFVEIGEYSFLGVNSTIVNNIKIAKDNVLGAGAVIIRDTEAGKVYVGNPARPLEKSSYEVFNVRADEI</sequence>
<dbReference type="InterPro" id="IPR050179">
    <property type="entry name" value="Trans_hexapeptide_repeat"/>
</dbReference>
<dbReference type="InterPro" id="IPR020019">
    <property type="entry name" value="AcTrfase_PglD-like"/>
</dbReference>
<dbReference type="SUPFAM" id="SSF51161">
    <property type="entry name" value="Trimeric LpxA-like enzymes"/>
    <property type="match status" value="1"/>
</dbReference>
<dbReference type="GO" id="GO:0016740">
    <property type="term" value="F:transferase activity"/>
    <property type="evidence" value="ECO:0007669"/>
    <property type="project" value="UniProtKB-KW"/>
</dbReference>
<dbReference type="EMBL" id="CP009552">
    <property type="protein sequence ID" value="AIY90180.1"/>
    <property type="molecule type" value="Genomic_DNA"/>
</dbReference>
<dbReference type="HOGENOM" id="CLU_081811_3_0_2"/>
<keyword evidence="1" id="KW-0808">Transferase</keyword>
<dbReference type="InterPro" id="IPR011004">
    <property type="entry name" value="Trimer_LpxA-like_sf"/>
</dbReference>
<evidence type="ECO:0000313" key="1">
    <source>
        <dbReference type="EMBL" id="AIY90180.1"/>
    </source>
</evidence>
<dbReference type="AlphaFoldDB" id="A0A0A7GDQ0"/>
<protein>
    <submittedName>
        <fullName evidence="1">Transferase, putative</fullName>
    </submittedName>
</protein>
<reference evidence="1 2" key="1">
    <citation type="journal article" date="2015" name="Appl. Environ. Microbiol.">
        <title>The Geoglobus acetivorans genome: Fe(III) reduction, acetate utilization, autotrophic growth, and degradation of aromatic compounds in a hyperthermophilic archaeon.</title>
        <authorList>
            <person name="Mardanov A.V."/>
            <person name="Slododkina G.B."/>
            <person name="Slobodkin A.I."/>
            <person name="Beletsky A.V."/>
            <person name="Gavrilov S.N."/>
            <person name="Kublanov I.V."/>
            <person name="Bonch-Osmolovskaya E.A."/>
            <person name="Skryabin K.G."/>
            <person name="Ravin N.V."/>
        </authorList>
    </citation>
    <scope>NUCLEOTIDE SEQUENCE [LARGE SCALE GENOMIC DNA]</scope>
    <source>
        <strain evidence="1 2">SBH6</strain>
    </source>
</reference>
<dbReference type="STRING" id="565033.GACE_1136"/>
<dbReference type="Pfam" id="PF00132">
    <property type="entry name" value="Hexapep"/>
    <property type="match status" value="1"/>
</dbReference>
<dbReference type="Proteomes" id="UP000030624">
    <property type="component" value="Chromosome"/>
</dbReference>
<accession>A0A0A7GDQ0</accession>
<organism evidence="1 2">
    <name type="scientific">Geoglobus acetivorans</name>
    <dbReference type="NCBI Taxonomy" id="565033"/>
    <lineage>
        <taxon>Archaea</taxon>
        <taxon>Methanobacteriati</taxon>
        <taxon>Methanobacteriota</taxon>
        <taxon>Archaeoglobi</taxon>
        <taxon>Archaeoglobales</taxon>
        <taxon>Archaeoglobaceae</taxon>
        <taxon>Geoglobus</taxon>
    </lineage>
</organism>
<gene>
    <name evidence="1" type="ORF">GACE_1136</name>
</gene>
<dbReference type="GeneID" id="24797719"/>
<proteinExistence type="predicted"/>
<dbReference type="InterPro" id="IPR001451">
    <property type="entry name" value="Hexapep"/>
</dbReference>
<evidence type="ECO:0000313" key="2">
    <source>
        <dbReference type="Proteomes" id="UP000030624"/>
    </source>
</evidence>
<dbReference type="RefSeq" id="WP_048091863.1">
    <property type="nucleotide sequence ID" value="NZ_CP009552.1"/>
</dbReference>
<dbReference type="Gene3D" id="2.160.10.10">
    <property type="entry name" value="Hexapeptide repeat proteins"/>
    <property type="match status" value="1"/>
</dbReference>
<dbReference type="PANTHER" id="PTHR43300">
    <property type="entry name" value="ACETYLTRANSFERASE"/>
    <property type="match status" value="1"/>
</dbReference>
<dbReference type="CDD" id="cd03360">
    <property type="entry name" value="LbH_AT_putative"/>
    <property type="match status" value="1"/>
</dbReference>
<dbReference type="PANTHER" id="PTHR43300:SF4">
    <property type="entry name" value="ACYL-[ACYL-CARRIER-PROTEIN]--UDP-N-ACETYLGLUCOSAMINE O-ACYLTRANSFERASE"/>
    <property type="match status" value="1"/>
</dbReference>
<dbReference type="NCBIfam" id="TIGR03570">
    <property type="entry name" value="NeuD_NnaD"/>
    <property type="match status" value="1"/>
</dbReference>
<dbReference type="eggNOG" id="arCOG01848">
    <property type="taxonomic scope" value="Archaea"/>
</dbReference>